<dbReference type="OrthoDB" id="421564at2759"/>
<dbReference type="InterPro" id="IPR001841">
    <property type="entry name" value="Znf_RING"/>
</dbReference>
<keyword evidence="6" id="KW-1185">Reference proteome</keyword>
<feature type="region of interest" description="Disordered" evidence="2">
    <location>
        <begin position="538"/>
        <end position="580"/>
    </location>
</feature>
<sequence length="580" mass="64622">MPPTIITVDHPYLIVHGSLKASDSGSVSKMPSKSHGVAEVCALCQDDIEDRRQQATASCGHCFHKDCLKEYLEQAPQLPSGGVGCPTCFVPMTWADPEAQEEDQDQEEDDVIPEDFEAPAARGDETEFLLVDTRRNRGGEGEPGEGVCAFDSISQQYLSTLVKEKVGDTLPWEARAWLQVIGARGFRVAFGEETLSVDQTNGVRQGSPDSPSLFSAGIGEAIDQVSRDMEAHEIRGDHPRLPPAPFGIGAFMDDTYVWSANKAWVQQCLHEVVKRFAERGLEINPKKTMVICSVEGGDSFTIGGQTVTSLGPEAIMPVLGSPVTFINAPGALVGEMQHRARKSFHANRQLLCCAEAKLDDRLRSSITLLRSAALWACETWPISDYLLRAANSLQYHYVREIIGRKQKPQEEWASWNQRSLREARLIVHRNKACGGRWSSFILRVRWQLLGHVARHPGPTREILSWRNLEWWRAEQQLPDRVRAKHPHQYNTQLDDERKVAKVAGEGWQQVAQQRERWAAMTDDFVHKCDVEWATGKQAQLGNIQQGRKGTPKGKGKGRERRDPVPEASQGLLAITGGMCP</sequence>
<dbReference type="InterPro" id="IPR000477">
    <property type="entry name" value="RT_dom"/>
</dbReference>
<feature type="domain" description="Reverse transcriptase" evidence="4">
    <location>
        <begin position="1"/>
        <end position="323"/>
    </location>
</feature>
<keyword evidence="1" id="KW-0863">Zinc-finger</keyword>
<reference evidence="5 6" key="1">
    <citation type="submission" date="2016-02" db="EMBL/GenBank/DDBJ databases">
        <title>Genome analysis of coral dinoflagellate symbionts highlights evolutionary adaptations to a symbiotic lifestyle.</title>
        <authorList>
            <person name="Aranda M."/>
            <person name="Li Y."/>
            <person name="Liew Y.J."/>
            <person name="Baumgarten S."/>
            <person name="Simakov O."/>
            <person name="Wilson M."/>
            <person name="Piel J."/>
            <person name="Ashoor H."/>
            <person name="Bougouffa S."/>
            <person name="Bajic V.B."/>
            <person name="Ryu T."/>
            <person name="Ravasi T."/>
            <person name="Bayer T."/>
            <person name="Micklem G."/>
            <person name="Kim H."/>
            <person name="Bhak J."/>
            <person name="Lajeunesse T.C."/>
            <person name="Voolstra C.R."/>
        </authorList>
    </citation>
    <scope>NUCLEOTIDE SEQUENCE [LARGE SCALE GENOMIC DNA]</scope>
    <source>
        <strain evidence="5 6">CCMP2467</strain>
    </source>
</reference>
<dbReference type="PROSITE" id="PS50089">
    <property type="entry name" value="ZF_RING_2"/>
    <property type="match status" value="1"/>
</dbReference>
<evidence type="ECO:0000313" key="6">
    <source>
        <dbReference type="Proteomes" id="UP000186817"/>
    </source>
</evidence>
<feature type="domain" description="RING-type" evidence="3">
    <location>
        <begin position="41"/>
        <end position="88"/>
    </location>
</feature>
<feature type="compositionally biased region" description="Basic residues" evidence="2">
    <location>
        <begin position="549"/>
        <end position="558"/>
    </location>
</feature>
<dbReference type="SUPFAM" id="SSF56672">
    <property type="entry name" value="DNA/RNA polymerases"/>
    <property type="match status" value="1"/>
</dbReference>
<evidence type="ECO:0000259" key="3">
    <source>
        <dbReference type="PROSITE" id="PS50089"/>
    </source>
</evidence>
<proteinExistence type="predicted"/>
<organism evidence="5 6">
    <name type="scientific">Symbiodinium microadriaticum</name>
    <name type="common">Dinoflagellate</name>
    <name type="synonym">Zooxanthella microadriatica</name>
    <dbReference type="NCBI Taxonomy" id="2951"/>
    <lineage>
        <taxon>Eukaryota</taxon>
        <taxon>Sar</taxon>
        <taxon>Alveolata</taxon>
        <taxon>Dinophyceae</taxon>
        <taxon>Suessiales</taxon>
        <taxon>Symbiodiniaceae</taxon>
        <taxon>Symbiodinium</taxon>
    </lineage>
</organism>
<dbReference type="SMART" id="SM00184">
    <property type="entry name" value="RING"/>
    <property type="match status" value="1"/>
</dbReference>
<dbReference type="EMBL" id="LSRX01000903">
    <property type="protein sequence ID" value="OLP86712.1"/>
    <property type="molecule type" value="Genomic_DNA"/>
</dbReference>
<accession>A0A1Q9CUV5</accession>
<protein>
    <recommendedName>
        <fullName evidence="7">RING-type domain-containing protein</fullName>
    </recommendedName>
</protein>
<keyword evidence="1" id="KW-0479">Metal-binding</keyword>
<evidence type="ECO:0000313" key="5">
    <source>
        <dbReference type="EMBL" id="OLP86712.1"/>
    </source>
</evidence>
<dbReference type="Pfam" id="PF13639">
    <property type="entry name" value="zf-RING_2"/>
    <property type="match status" value="1"/>
</dbReference>
<name>A0A1Q9CUV5_SYMMI</name>
<dbReference type="InterPro" id="IPR013083">
    <property type="entry name" value="Znf_RING/FYVE/PHD"/>
</dbReference>
<dbReference type="PROSITE" id="PS50878">
    <property type="entry name" value="RT_POL"/>
    <property type="match status" value="1"/>
</dbReference>
<evidence type="ECO:0000256" key="1">
    <source>
        <dbReference type="PROSITE-ProRule" id="PRU00175"/>
    </source>
</evidence>
<evidence type="ECO:0000256" key="2">
    <source>
        <dbReference type="SAM" id="MobiDB-lite"/>
    </source>
</evidence>
<evidence type="ECO:0000259" key="4">
    <source>
        <dbReference type="PROSITE" id="PS50878"/>
    </source>
</evidence>
<comment type="caution">
    <text evidence="5">The sequence shown here is derived from an EMBL/GenBank/DDBJ whole genome shotgun (WGS) entry which is preliminary data.</text>
</comment>
<keyword evidence="1" id="KW-0862">Zinc</keyword>
<dbReference type="InterPro" id="IPR043502">
    <property type="entry name" value="DNA/RNA_pol_sf"/>
</dbReference>
<dbReference type="Gene3D" id="3.30.40.10">
    <property type="entry name" value="Zinc/RING finger domain, C3HC4 (zinc finger)"/>
    <property type="match status" value="1"/>
</dbReference>
<dbReference type="GO" id="GO:0008270">
    <property type="term" value="F:zinc ion binding"/>
    <property type="evidence" value="ECO:0007669"/>
    <property type="project" value="UniProtKB-KW"/>
</dbReference>
<dbReference type="Pfam" id="PF00078">
    <property type="entry name" value="RVT_1"/>
    <property type="match status" value="1"/>
</dbReference>
<gene>
    <name evidence="5" type="ORF">AK812_SmicGene32157</name>
</gene>
<dbReference type="Proteomes" id="UP000186817">
    <property type="component" value="Unassembled WGS sequence"/>
</dbReference>
<dbReference type="AlphaFoldDB" id="A0A1Q9CUV5"/>
<evidence type="ECO:0008006" key="7">
    <source>
        <dbReference type="Google" id="ProtNLM"/>
    </source>
</evidence>
<dbReference type="SUPFAM" id="SSF57850">
    <property type="entry name" value="RING/U-box"/>
    <property type="match status" value="1"/>
</dbReference>